<comment type="caution">
    <text evidence="2">The sequence shown here is derived from an EMBL/GenBank/DDBJ whole genome shotgun (WGS) entry which is preliminary data.</text>
</comment>
<sequence>MSSFLTGIGSLGVVIGVVYLIICAVRKRPKKIAIFIIMGAFLINVIGIETTPSAVESVDKQVKSSKKVNNRLTSNDNYSINNIKLEGEFRGKHVEVIVKEKISKKQSIEIVKKVTDKYNGEEDALYLNMHYFDGPYPAILNARHSYNKTGIGITGLKVDETDIEMADDLNKKR</sequence>
<dbReference type="EMBL" id="AALGDA010000029">
    <property type="protein sequence ID" value="ECY9783285.1"/>
    <property type="molecule type" value="Genomic_DNA"/>
</dbReference>
<accession>A0AAD2RCJ4</accession>
<protein>
    <submittedName>
        <fullName evidence="2">Uncharacterized protein</fullName>
    </submittedName>
</protein>
<keyword evidence="1" id="KW-1133">Transmembrane helix</keyword>
<organism evidence="2 3">
    <name type="scientific">Listeria monocytogenes</name>
    <dbReference type="NCBI Taxonomy" id="1639"/>
    <lineage>
        <taxon>Bacteria</taxon>
        <taxon>Bacillati</taxon>
        <taxon>Bacillota</taxon>
        <taxon>Bacilli</taxon>
        <taxon>Bacillales</taxon>
        <taxon>Listeriaceae</taxon>
        <taxon>Listeria</taxon>
    </lineage>
</organism>
<evidence type="ECO:0000256" key="1">
    <source>
        <dbReference type="SAM" id="Phobius"/>
    </source>
</evidence>
<proteinExistence type="predicted"/>
<name>A0AAD2RCJ4_LISMN</name>
<dbReference type="Proteomes" id="UP000489121">
    <property type="component" value="Unassembled WGS sequence"/>
</dbReference>
<reference evidence="2 3" key="1">
    <citation type="submission" date="2019-09" db="EMBL/GenBank/DDBJ databases">
        <authorList>
            <consortium name="PulseNet: The National Subtyping Network for Foodborne Disease Surveillance"/>
            <person name="Tarr C.L."/>
            <person name="Trees E."/>
            <person name="Katz L.S."/>
            <person name="Carleton-Romer H.A."/>
            <person name="Stroika S."/>
            <person name="Kucerova Z."/>
            <person name="Roache K.F."/>
            <person name="Sabol A.L."/>
            <person name="Besser J."/>
            <person name="Gerner-Smidt P."/>
        </authorList>
    </citation>
    <scope>NUCLEOTIDE SEQUENCE [LARGE SCALE GENOMIC DNA]</scope>
    <source>
        <strain evidence="2 3">PNUSAL005692</strain>
    </source>
</reference>
<dbReference type="AlphaFoldDB" id="A0AAD2RCJ4"/>
<feature type="transmembrane region" description="Helical" evidence="1">
    <location>
        <begin position="6"/>
        <end position="25"/>
    </location>
</feature>
<gene>
    <name evidence="2" type="ORF">F6515_09855</name>
</gene>
<evidence type="ECO:0000313" key="3">
    <source>
        <dbReference type="Proteomes" id="UP000489121"/>
    </source>
</evidence>
<keyword evidence="1" id="KW-0812">Transmembrane</keyword>
<dbReference type="RefSeq" id="WP_106482523.1">
    <property type="nucleotide sequence ID" value="NZ_JBGDKU010000010.1"/>
</dbReference>
<evidence type="ECO:0000313" key="2">
    <source>
        <dbReference type="EMBL" id="ECY9783285.1"/>
    </source>
</evidence>
<keyword evidence="1" id="KW-0472">Membrane</keyword>
<feature type="transmembrane region" description="Helical" evidence="1">
    <location>
        <begin position="32"/>
        <end position="48"/>
    </location>
</feature>